<reference evidence="3" key="1">
    <citation type="journal article" date="2017" name="Cell">
        <title>Insights into land plant evolution garnered from the Marchantia polymorpha genome.</title>
        <authorList>
            <person name="Bowman J.L."/>
            <person name="Kohchi T."/>
            <person name="Yamato K.T."/>
            <person name="Jenkins J."/>
            <person name="Shu S."/>
            <person name="Ishizaki K."/>
            <person name="Yamaoka S."/>
            <person name="Nishihama R."/>
            <person name="Nakamura Y."/>
            <person name="Berger F."/>
            <person name="Adam C."/>
            <person name="Aki S.S."/>
            <person name="Althoff F."/>
            <person name="Araki T."/>
            <person name="Arteaga-Vazquez M.A."/>
            <person name="Balasubrmanian S."/>
            <person name="Barry K."/>
            <person name="Bauer D."/>
            <person name="Boehm C.R."/>
            <person name="Briginshaw L."/>
            <person name="Caballero-Perez J."/>
            <person name="Catarino B."/>
            <person name="Chen F."/>
            <person name="Chiyoda S."/>
            <person name="Chovatia M."/>
            <person name="Davies K.M."/>
            <person name="Delmans M."/>
            <person name="Demura T."/>
            <person name="Dierschke T."/>
            <person name="Dolan L."/>
            <person name="Dorantes-Acosta A.E."/>
            <person name="Eklund D.M."/>
            <person name="Florent S.N."/>
            <person name="Flores-Sandoval E."/>
            <person name="Fujiyama A."/>
            <person name="Fukuzawa H."/>
            <person name="Galik B."/>
            <person name="Grimanelli D."/>
            <person name="Grimwood J."/>
            <person name="Grossniklaus U."/>
            <person name="Hamada T."/>
            <person name="Haseloff J."/>
            <person name="Hetherington A.J."/>
            <person name="Higo A."/>
            <person name="Hirakawa Y."/>
            <person name="Hundley H.N."/>
            <person name="Ikeda Y."/>
            <person name="Inoue K."/>
            <person name="Inoue S.I."/>
            <person name="Ishida S."/>
            <person name="Jia Q."/>
            <person name="Kakita M."/>
            <person name="Kanazawa T."/>
            <person name="Kawai Y."/>
            <person name="Kawashima T."/>
            <person name="Kennedy M."/>
            <person name="Kinose K."/>
            <person name="Kinoshita T."/>
            <person name="Kohara Y."/>
            <person name="Koide E."/>
            <person name="Komatsu K."/>
            <person name="Kopischke S."/>
            <person name="Kubo M."/>
            <person name="Kyozuka J."/>
            <person name="Lagercrantz U."/>
            <person name="Lin S.S."/>
            <person name="Lindquist E."/>
            <person name="Lipzen A.M."/>
            <person name="Lu C.W."/>
            <person name="De Luna E."/>
            <person name="Martienssen R.A."/>
            <person name="Minamino N."/>
            <person name="Mizutani M."/>
            <person name="Mizutani M."/>
            <person name="Mochizuki N."/>
            <person name="Monte I."/>
            <person name="Mosher R."/>
            <person name="Nagasaki H."/>
            <person name="Nakagami H."/>
            <person name="Naramoto S."/>
            <person name="Nishitani K."/>
            <person name="Ohtani M."/>
            <person name="Okamoto T."/>
            <person name="Okumura M."/>
            <person name="Phillips J."/>
            <person name="Pollak B."/>
            <person name="Reinders A."/>
            <person name="Rovekamp M."/>
            <person name="Sano R."/>
            <person name="Sawa S."/>
            <person name="Schmid M.W."/>
            <person name="Shirakawa M."/>
            <person name="Solano R."/>
            <person name="Spunde A."/>
            <person name="Suetsugu N."/>
            <person name="Sugano S."/>
            <person name="Sugiyama A."/>
            <person name="Sun R."/>
            <person name="Suzuki Y."/>
            <person name="Takenaka M."/>
            <person name="Takezawa D."/>
            <person name="Tomogane H."/>
            <person name="Tsuzuki M."/>
            <person name="Ueda T."/>
            <person name="Umeda M."/>
            <person name="Ward J.M."/>
            <person name="Watanabe Y."/>
            <person name="Yazaki K."/>
            <person name="Yokoyama R."/>
            <person name="Yoshitake Y."/>
            <person name="Yotsui I."/>
            <person name="Zachgo S."/>
            <person name="Schmutz J."/>
        </authorList>
    </citation>
    <scope>NUCLEOTIDE SEQUENCE [LARGE SCALE GENOMIC DNA]</scope>
    <source>
        <strain evidence="3">Tak-1</strain>
    </source>
</reference>
<evidence type="ECO:0000313" key="2">
    <source>
        <dbReference type="EMBL" id="PTQ32245.1"/>
    </source>
</evidence>
<dbReference type="EMBL" id="KZ772773">
    <property type="protein sequence ID" value="PTQ32245.1"/>
    <property type="molecule type" value="Genomic_DNA"/>
</dbReference>
<organism evidence="2 3">
    <name type="scientific">Marchantia polymorpha</name>
    <name type="common">Common liverwort</name>
    <name type="synonym">Marchantia aquatica</name>
    <dbReference type="NCBI Taxonomy" id="3197"/>
    <lineage>
        <taxon>Eukaryota</taxon>
        <taxon>Viridiplantae</taxon>
        <taxon>Streptophyta</taxon>
        <taxon>Embryophyta</taxon>
        <taxon>Marchantiophyta</taxon>
        <taxon>Marchantiopsida</taxon>
        <taxon>Marchantiidae</taxon>
        <taxon>Marchantiales</taxon>
        <taxon>Marchantiaceae</taxon>
        <taxon>Marchantia</taxon>
    </lineage>
</organism>
<protein>
    <submittedName>
        <fullName evidence="2">Uncharacterized protein</fullName>
    </submittedName>
</protein>
<feature type="region of interest" description="Disordered" evidence="1">
    <location>
        <begin position="1"/>
        <end position="57"/>
    </location>
</feature>
<accession>A0A2R6WEH0</accession>
<evidence type="ECO:0000313" key="3">
    <source>
        <dbReference type="Proteomes" id="UP000244005"/>
    </source>
</evidence>
<gene>
    <name evidence="2" type="ORF">MARPO_0101s0037</name>
</gene>
<feature type="compositionally biased region" description="Basic and acidic residues" evidence="1">
    <location>
        <begin position="29"/>
        <end position="41"/>
    </location>
</feature>
<evidence type="ECO:0000256" key="1">
    <source>
        <dbReference type="SAM" id="MobiDB-lite"/>
    </source>
</evidence>
<proteinExistence type="predicted"/>
<feature type="compositionally biased region" description="Basic residues" evidence="1">
    <location>
        <begin position="17"/>
        <end position="28"/>
    </location>
</feature>
<dbReference type="Proteomes" id="UP000244005">
    <property type="component" value="Unassembled WGS sequence"/>
</dbReference>
<dbReference type="AlphaFoldDB" id="A0A2R6WEH0"/>
<name>A0A2R6WEH0_MARPO</name>
<dbReference type="Gramene" id="Mp4g20910.1">
    <property type="protein sequence ID" value="Mp4g20910.1.cds1"/>
    <property type="gene ID" value="Mp4g20910"/>
</dbReference>
<sequence length="629" mass="72584">MMGFQAAGPSVPEQGKGKRKRKGKRERKKEKIEREKSKQNPEPEPEPEPEEFKPRPGDVILRKTPHILTAHDFDVFNPRNEILSVMGILHIYGDDYYFMYADGEQRIMRFTFWNGDRILRHMEFTTSMYTWKPLQTATLHLYHHTIPGAPGVWHMVAQSESNPTEKNNMTSYYHHNLVLNRHFLLAAGDFIIRETAAVAPDRPWGTSYELKVVRQEDERTMNIVPRTSSLMGGSGDVVLRIRMTNPTPVELHAALFELPIDMRSEIRNRMTDHFVPMYVYGFLCVGDTGYEYHFRSLGLAHRIFRDLSLDAPSTALQKYSKCPLLPGCLIINLEESLDQYYPEFLGRSTGHIMFYRSDENWEHPPQDLPGSMVLQFGCFMSRESRATTQLVISTTAWSPLNLQNPGNPYACWCTVAPKLIIHDEMTRDGWIDANLYRISEVEPEEPEEAMRGDWPEPEDLEHYAEVIEALQEERGNDPSLNLPEDPPLVPGADDIILNKGIITQDHLAMFSLQQRGIFNQGGRTFVELPGAFGQPLLLPIRQPNRTVYQCFWWDPHYEPQDGDFLIRLNPIDESPLFEGKWFFTVELYGYHKPPRRYDLRQEGVWALRGMDKAIFPPEAAPGDDFVVDE</sequence>
<keyword evidence="3" id="KW-1185">Reference proteome</keyword>